<dbReference type="AlphaFoldDB" id="A0A4Y2AD51"/>
<reference evidence="1 2" key="1">
    <citation type="journal article" date="2019" name="Sci. Rep.">
        <title>Orb-weaving spider Araneus ventricosus genome elucidates the spidroin gene catalogue.</title>
        <authorList>
            <person name="Kono N."/>
            <person name="Nakamura H."/>
            <person name="Ohtoshi R."/>
            <person name="Moran D.A.P."/>
            <person name="Shinohara A."/>
            <person name="Yoshida Y."/>
            <person name="Fujiwara M."/>
            <person name="Mori M."/>
            <person name="Tomita M."/>
            <person name="Arakawa K."/>
        </authorList>
    </citation>
    <scope>NUCLEOTIDE SEQUENCE [LARGE SCALE GENOMIC DNA]</scope>
</reference>
<keyword evidence="2" id="KW-1185">Reference proteome</keyword>
<accession>A0A4Y2AD51</accession>
<sequence>MLLCLTYFVPSFEIGTTDQRSHSSLVVLKKVERVREKMPKDGSQHVFQKGQTLWVKCMQLVRDYFEKPISNLTLSIRDRPIRPFKQKTIADGNVRMSLLSY</sequence>
<dbReference type="EMBL" id="BGPR01080061">
    <property type="protein sequence ID" value="GBL77166.1"/>
    <property type="molecule type" value="Genomic_DNA"/>
</dbReference>
<protein>
    <submittedName>
        <fullName evidence="1">Uncharacterized protein</fullName>
    </submittedName>
</protein>
<name>A0A4Y2AD51_ARAVE</name>
<evidence type="ECO:0000313" key="2">
    <source>
        <dbReference type="Proteomes" id="UP000499080"/>
    </source>
</evidence>
<gene>
    <name evidence="1" type="ORF">AVEN_8156_1</name>
</gene>
<organism evidence="1 2">
    <name type="scientific">Araneus ventricosus</name>
    <name type="common">Orbweaver spider</name>
    <name type="synonym">Epeira ventricosa</name>
    <dbReference type="NCBI Taxonomy" id="182803"/>
    <lineage>
        <taxon>Eukaryota</taxon>
        <taxon>Metazoa</taxon>
        <taxon>Ecdysozoa</taxon>
        <taxon>Arthropoda</taxon>
        <taxon>Chelicerata</taxon>
        <taxon>Arachnida</taxon>
        <taxon>Araneae</taxon>
        <taxon>Araneomorphae</taxon>
        <taxon>Entelegynae</taxon>
        <taxon>Araneoidea</taxon>
        <taxon>Araneidae</taxon>
        <taxon>Araneus</taxon>
    </lineage>
</organism>
<proteinExistence type="predicted"/>
<comment type="caution">
    <text evidence="1">The sequence shown here is derived from an EMBL/GenBank/DDBJ whole genome shotgun (WGS) entry which is preliminary data.</text>
</comment>
<dbReference type="Proteomes" id="UP000499080">
    <property type="component" value="Unassembled WGS sequence"/>
</dbReference>
<evidence type="ECO:0000313" key="1">
    <source>
        <dbReference type="EMBL" id="GBL77166.1"/>
    </source>
</evidence>